<protein>
    <recommendedName>
        <fullName evidence="3">F-box domain-containing protein</fullName>
    </recommendedName>
</protein>
<evidence type="ECO:0000313" key="2">
    <source>
        <dbReference type="Proteomes" id="UP000053263"/>
    </source>
</evidence>
<keyword evidence="2" id="KW-1185">Reference proteome</keyword>
<dbReference type="EMBL" id="KN832572">
    <property type="protein sequence ID" value="KII84048.1"/>
    <property type="molecule type" value="Genomic_DNA"/>
</dbReference>
<reference evidence="1 2" key="1">
    <citation type="submission" date="2014-06" db="EMBL/GenBank/DDBJ databases">
        <title>Evolutionary Origins and Diversification of the Mycorrhizal Mutualists.</title>
        <authorList>
            <consortium name="DOE Joint Genome Institute"/>
            <consortium name="Mycorrhizal Genomics Consortium"/>
            <person name="Kohler A."/>
            <person name="Kuo A."/>
            <person name="Nagy L.G."/>
            <person name="Floudas D."/>
            <person name="Copeland A."/>
            <person name="Barry K.W."/>
            <person name="Cichocki N."/>
            <person name="Veneault-Fourrey C."/>
            <person name="LaButti K."/>
            <person name="Lindquist E.A."/>
            <person name="Lipzen A."/>
            <person name="Lundell T."/>
            <person name="Morin E."/>
            <person name="Murat C."/>
            <person name="Riley R."/>
            <person name="Ohm R."/>
            <person name="Sun H."/>
            <person name="Tunlid A."/>
            <person name="Henrissat B."/>
            <person name="Grigoriev I.V."/>
            <person name="Hibbett D.S."/>
            <person name="Martin F."/>
        </authorList>
    </citation>
    <scope>NUCLEOTIDE SEQUENCE [LARGE SCALE GENOMIC DNA]</scope>
    <source>
        <strain evidence="1 2">FD-325 SS-3</strain>
    </source>
</reference>
<gene>
    <name evidence="1" type="ORF">PLICRDRAFT_179732</name>
</gene>
<evidence type="ECO:0008006" key="3">
    <source>
        <dbReference type="Google" id="ProtNLM"/>
    </source>
</evidence>
<sequence>MHAHERNSDEQSMDSLPDHDIELTVVSLLPTELILKILDIAAASSRSTALALCTVSSWTHPFARRYLLDTVTLSTERAAEAFQSMLLHPGPHMAAVRHLWVSPDMDMGCVVAQLPNLAHLAINAATLSRTLSHLRLADAVSSAAARRTCDLCLTLIPSSVVEHYFDSMPRFPLAESYNERSPFLRSVTHLSLTFPTYNPLLGILLRRAVGFAHMFHRLTHLAIRVPQELQHDEMVLFCRRTLAYRPSTLQVLIIVVSASVRSKHTPADLAFLDSLSQRPPRVYVVDGPVGDTEETWLEEVRGVDSIWDRAIREYANAAP</sequence>
<dbReference type="Proteomes" id="UP000053263">
    <property type="component" value="Unassembled WGS sequence"/>
</dbReference>
<organism evidence="1 2">
    <name type="scientific">Plicaturopsis crispa FD-325 SS-3</name>
    <dbReference type="NCBI Taxonomy" id="944288"/>
    <lineage>
        <taxon>Eukaryota</taxon>
        <taxon>Fungi</taxon>
        <taxon>Dikarya</taxon>
        <taxon>Basidiomycota</taxon>
        <taxon>Agaricomycotina</taxon>
        <taxon>Agaricomycetes</taxon>
        <taxon>Agaricomycetidae</taxon>
        <taxon>Amylocorticiales</taxon>
        <taxon>Amylocorticiaceae</taxon>
        <taxon>Plicatura</taxon>
        <taxon>Plicaturopsis crispa</taxon>
    </lineage>
</organism>
<accession>A0A0C9T7A0</accession>
<evidence type="ECO:0000313" key="1">
    <source>
        <dbReference type="EMBL" id="KII84048.1"/>
    </source>
</evidence>
<name>A0A0C9T7A0_PLICR</name>
<proteinExistence type="predicted"/>
<dbReference type="AlphaFoldDB" id="A0A0C9T7A0"/>
<dbReference type="HOGENOM" id="CLU_051720_1_0_1"/>